<comment type="caution">
    <text evidence="1">The sequence shown here is derived from an EMBL/GenBank/DDBJ whole genome shotgun (WGS) entry which is preliminary data.</text>
</comment>
<accession>A0A7X0IY12</accession>
<dbReference type="AlphaFoldDB" id="A0A7X0IY12"/>
<gene>
    <name evidence="1" type="ORF">GGD46_006586</name>
</gene>
<sequence>MLFLIVAVKAARSLTESDQGLDFTFAPFANAFHRQQG</sequence>
<evidence type="ECO:0000313" key="1">
    <source>
        <dbReference type="EMBL" id="MBB6489259.1"/>
    </source>
</evidence>
<organism evidence="1 2">
    <name type="scientific">Rhizobium lusitanum</name>
    <dbReference type="NCBI Taxonomy" id="293958"/>
    <lineage>
        <taxon>Bacteria</taxon>
        <taxon>Pseudomonadati</taxon>
        <taxon>Pseudomonadota</taxon>
        <taxon>Alphaproteobacteria</taxon>
        <taxon>Hyphomicrobiales</taxon>
        <taxon>Rhizobiaceae</taxon>
        <taxon>Rhizobium/Agrobacterium group</taxon>
        <taxon>Rhizobium</taxon>
    </lineage>
</organism>
<protein>
    <submittedName>
        <fullName evidence="1">Uncharacterized protein</fullName>
    </submittedName>
</protein>
<proteinExistence type="predicted"/>
<dbReference type="Proteomes" id="UP000565576">
    <property type="component" value="Unassembled WGS sequence"/>
</dbReference>
<name>A0A7X0IY12_9HYPH</name>
<dbReference type="EMBL" id="JACHBG010000034">
    <property type="protein sequence ID" value="MBB6489259.1"/>
    <property type="molecule type" value="Genomic_DNA"/>
</dbReference>
<evidence type="ECO:0000313" key="2">
    <source>
        <dbReference type="Proteomes" id="UP000565576"/>
    </source>
</evidence>
<reference evidence="1 2" key="1">
    <citation type="submission" date="2020-08" db="EMBL/GenBank/DDBJ databases">
        <title>Genomic Encyclopedia of Type Strains, Phase IV (KMG-V): Genome sequencing to study the core and pangenomes of soil and plant-associated prokaryotes.</title>
        <authorList>
            <person name="Whitman W."/>
        </authorList>
    </citation>
    <scope>NUCLEOTIDE SEQUENCE [LARGE SCALE GENOMIC DNA]</scope>
    <source>
        <strain evidence="1 2">SEMIA 4060</strain>
    </source>
</reference>